<reference evidence="1" key="1">
    <citation type="submission" date="2019-08" db="EMBL/GenBank/DDBJ databases">
        <authorList>
            <person name="Kucharzyk K."/>
            <person name="Murdoch R.W."/>
            <person name="Higgins S."/>
            <person name="Loffler F."/>
        </authorList>
    </citation>
    <scope>NUCLEOTIDE SEQUENCE</scope>
</reference>
<name>A0A644U550_9ZZZZ</name>
<dbReference type="AlphaFoldDB" id="A0A644U550"/>
<comment type="caution">
    <text evidence="1">The sequence shown here is derived from an EMBL/GenBank/DDBJ whole genome shotgun (WGS) entry which is preliminary data.</text>
</comment>
<organism evidence="1">
    <name type="scientific">bioreactor metagenome</name>
    <dbReference type="NCBI Taxonomy" id="1076179"/>
    <lineage>
        <taxon>unclassified sequences</taxon>
        <taxon>metagenomes</taxon>
        <taxon>ecological metagenomes</taxon>
    </lineage>
</organism>
<evidence type="ECO:0000313" key="1">
    <source>
        <dbReference type="EMBL" id="MPL74069.1"/>
    </source>
</evidence>
<proteinExistence type="predicted"/>
<protein>
    <submittedName>
        <fullName evidence="1">Uncharacterized protein</fullName>
    </submittedName>
</protein>
<accession>A0A644U550</accession>
<dbReference type="EMBL" id="VSSQ01000078">
    <property type="protein sequence ID" value="MPL74069.1"/>
    <property type="molecule type" value="Genomic_DNA"/>
</dbReference>
<sequence length="80" mass="9052">MDFAKVETASDRVLVWGDRYAAEWHAIEGWSDPSRLVYVDNRAMYNKVYPAFFRNGGHALSGAEYEVESAFHITIKGPIA</sequence>
<gene>
    <name evidence="1" type="ORF">SDC9_19878</name>
</gene>